<evidence type="ECO:0000313" key="3">
    <source>
        <dbReference type="Proteomes" id="UP000015106"/>
    </source>
</evidence>
<evidence type="ECO:0000313" key="2">
    <source>
        <dbReference type="EnsemblPlants" id="TuG1812G0600001547.01.T01"/>
    </source>
</evidence>
<dbReference type="AlphaFoldDB" id="A0A8R7USJ7"/>
<proteinExistence type="predicted"/>
<reference evidence="2" key="3">
    <citation type="submission" date="2022-06" db="UniProtKB">
        <authorList>
            <consortium name="EnsemblPlants"/>
        </authorList>
    </citation>
    <scope>IDENTIFICATION</scope>
</reference>
<accession>A0A8R7USJ7</accession>
<protein>
    <submittedName>
        <fullName evidence="2">Uncharacterized protein</fullName>
    </submittedName>
</protein>
<organism evidence="2 3">
    <name type="scientific">Triticum urartu</name>
    <name type="common">Red wild einkorn</name>
    <name type="synonym">Crithodium urartu</name>
    <dbReference type="NCBI Taxonomy" id="4572"/>
    <lineage>
        <taxon>Eukaryota</taxon>
        <taxon>Viridiplantae</taxon>
        <taxon>Streptophyta</taxon>
        <taxon>Embryophyta</taxon>
        <taxon>Tracheophyta</taxon>
        <taxon>Spermatophyta</taxon>
        <taxon>Magnoliopsida</taxon>
        <taxon>Liliopsida</taxon>
        <taxon>Poales</taxon>
        <taxon>Poaceae</taxon>
        <taxon>BOP clade</taxon>
        <taxon>Pooideae</taxon>
        <taxon>Triticodae</taxon>
        <taxon>Triticeae</taxon>
        <taxon>Triticinae</taxon>
        <taxon>Triticum</taxon>
    </lineage>
</organism>
<sequence length="145" mass="16255">MFILLFRFLWLILDPNEAHQCRHEIQCGKHTIYLYNHGPLAGVEEILKHKTSSSYSAYNFKKFGQDEVEAARMAAINKEIKRVLTEVLLKVSDDLFNEIATKVMNEDDSSAEPNEITGVSSSKKLGLGESEVKTTAVLVVLMIPG</sequence>
<dbReference type="EnsemblPlants" id="TuG1812G0600001547.01.T01">
    <property type="protein sequence ID" value="TuG1812G0600001547.01.T01"/>
    <property type="gene ID" value="TuG1812G0600001547.01"/>
</dbReference>
<reference evidence="2" key="2">
    <citation type="submission" date="2018-03" db="EMBL/GenBank/DDBJ databases">
        <title>The Triticum urartu genome reveals the dynamic nature of wheat genome evolution.</title>
        <authorList>
            <person name="Ling H."/>
            <person name="Ma B."/>
            <person name="Shi X."/>
            <person name="Liu H."/>
            <person name="Dong L."/>
            <person name="Sun H."/>
            <person name="Cao Y."/>
            <person name="Gao Q."/>
            <person name="Zheng S."/>
            <person name="Li Y."/>
            <person name="Yu Y."/>
            <person name="Du H."/>
            <person name="Qi M."/>
            <person name="Li Y."/>
            <person name="Yu H."/>
            <person name="Cui Y."/>
            <person name="Wang N."/>
            <person name="Chen C."/>
            <person name="Wu H."/>
            <person name="Zhao Y."/>
            <person name="Zhang J."/>
            <person name="Li Y."/>
            <person name="Zhou W."/>
            <person name="Zhang B."/>
            <person name="Hu W."/>
            <person name="Eijk M."/>
            <person name="Tang J."/>
            <person name="Witsenboer H."/>
            <person name="Zhao S."/>
            <person name="Li Z."/>
            <person name="Zhang A."/>
            <person name="Wang D."/>
            <person name="Liang C."/>
        </authorList>
    </citation>
    <scope>NUCLEOTIDE SEQUENCE [LARGE SCALE GENOMIC DNA]</scope>
    <source>
        <strain evidence="2">cv. G1812</strain>
    </source>
</reference>
<feature type="signal peptide" evidence="1">
    <location>
        <begin position="1"/>
        <end position="18"/>
    </location>
</feature>
<dbReference type="Gramene" id="TuG1812G0600001547.01.T01">
    <property type="protein sequence ID" value="TuG1812G0600001547.01.T01"/>
    <property type="gene ID" value="TuG1812G0600001547.01"/>
</dbReference>
<feature type="chain" id="PRO_5035712209" evidence="1">
    <location>
        <begin position="19"/>
        <end position="145"/>
    </location>
</feature>
<keyword evidence="1" id="KW-0732">Signal</keyword>
<name>A0A8R7USJ7_TRIUA</name>
<reference evidence="3" key="1">
    <citation type="journal article" date="2013" name="Nature">
        <title>Draft genome of the wheat A-genome progenitor Triticum urartu.</title>
        <authorList>
            <person name="Ling H.Q."/>
            <person name="Zhao S."/>
            <person name="Liu D."/>
            <person name="Wang J."/>
            <person name="Sun H."/>
            <person name="Zhang C."/>
            <person name="Fan H."/>
            <person name="Li D."/>
            <person name="Dong L."/>
            <person name="Tao Y."/>
            <person name="Gao C."/>
            <person name="Wu H."/>
            <person name="Li Y."/>
            <person name="Cui Y."/>
            <person name="Guo X."/>
            <person name="Zheng S."/>
            <person name="Wang B."/>
            <person name="Yu K."/>
            <person name="Liang Q."/>
            <person name="Yang W."/>
            <person name="Lou X."/>
            <person name="Chen J."/>
            <person name="Feng M."/>
            <person name="Jian J."/>
            <person name="Zhang X."/>
            <person name="Luo G."/>
            <person name="Jiang Y."/>
            <person name="Liu J."/>
            <person name="Wang Z."/>
            <person name="Sha Y."/>
            <person name="Zhang B."/>
            <person name="Wu H."/>
            <person name="Tang D."/>
            <person name="Shen Q."/>
            <person name="Xue P."/>
            <person name="Zou S."/>
            <person name="Wang X."/>
            <person name="Liu X."/>
            <person name="Wang F."/>
            <person name="Yang Y."/>
            <person name="An X."/>
            <person name="Dong Z."/>
            <person name="Zhang K."/>
            <person name="Zhang X."/>
            <person name="Luo M.C."/>
            <person name="Dvorak J."/>
            <person name="Tong Y."/>
            <person name="Wang J."/>
            <person name="Yang H."/>
            <person name="Li Z."/>
            <person name="Wang D."/>
            <person name="Zhang A."/>
            <person name="Wang J."/>
        </authorList>
    </citation>
    <scope>NUCLEOTIDE SEQUENCE</scope>
    <source>
        <strain evidence="3">cv. G1812</strain>
    </source>
</reference>
<keyword evidence="3" id="KW-1185">Reference proteome</keyword>
<dbReference type="Proteomes" id="UP000015106">
    <property type="component" value="Chromosome 6"/>
</dbReference>
<evidence type="ECO:0000256" key="1">
    <source>
        <dbReference type="SAM" id="SignalP"/>
    </source>
</evidence>